<evidence type="ECO:0000256" key="3">
    <source>
        <dbReference type="ARBA" id="ARBA00022448"/>
    </source>
</evidence>
<evidence type="ECO:0000256" key="2">
    <source>
        <dbReference type="ARBA" id="ARBA00007069"/>
    </source>
</evidence>
<dbReference type="STRING" id="657314.CK5_15130"/>
<feature type="transmembrane region" description="Helical" evidence="8">
    <location>
        <begin position="205"/>
        <end position="225"/>
    </location>
</feature>
<dbReference type="SUPFAM" id="SSF161098">
    <property type="entry name" value="MetI-like"/>
    <property type="match status" value="1"/>
</dbReference>
<accession>A0A174F8L3</accession>
<evidence type="ECO:0000256" key="7">
    <source>
        <dbReference type="ARBA" id="ARBA00023136"/>
    </source>
</evidence>
<dbReference type="GO" id="GO:0005315">
    <property type="term" value="F:phosphate transmembrane transporter activity"/>
    <property type="evidence" value="ECO:0007669"/>
    <property type="project" value="InterPro"/>
</dbReference>
<dbReference type="PANTHER" id="PTHR43470">
    <property type="entry name" value="PHOSPHATE TRANSPORT SYSTEM PERMEASE PROTEIN PSTA-RELATED"/>
    <property type="match status" value="1"/>
</dbReference>
<evidence type="ECO:0000313" key="10">
    <source>
        <dbReference type="EMBL" id="CUO26359.1"/>
    </source>
</evidence>
<dbReference type="InterPro" id="IPR005672">
    <property type="entry name" value="Phosphate_PstA"/>
</dbReference>
<dbReference type="AlphaFoldDB" id="A0A174F8L3"/>
<keyword evidence="7 8" id="KW-0472">Membrane</keyword>
<feature type="transmembrane region" description="Helical" evidence="8">
    <location>
        <begin position="156"/>
        <end position="175"/>
    </location>
</feature>
<evidence type="ECO:0000313" key="13">
    <source>
        <dbReference type="Proteomes" id="UP000095447"/>
    </source>
</evidence>
<evidence type="ECO:0000313" key="15">
    <source>
        <dbReference type="Proteomes" id="UP000095762"/>
    </source>
</evidence>
<gene>
    <name evidence="11" type="primary">pstA</name>
    <name evidence="10" type="ORF">ERS852395_02508</name>
    <name evidence="11" type="ORF">ERS852476_02893</name>
    <name evidence="12" type="ORF">ERS852569_02161</name>
</gene>
<name>A0A174F8L3_9FIRM</name>
<dbReference type="RefSeq" id="WP_008705064.1">
    <property type="nucleotide sequence ID" value="NZ_CYZA01000014.1"/>
</dbReference>
<feature type="domain" description="ABC transmembrane type-1" evidence="9">
    <location>
        <begin position="88"/>
        <end position="291"/>
    </location>
</feature>
<dbReference type="EMBL" id="CYZP01000029">
    <property type="protein sequence ID" value="CUO44475.1"/>
    <property type="molecule type" value="Genomic_DNA"/>
</dbReference>
<keyword evidence="6 8" id="KW-1133">Transmembrane helix</keyword>
<evidence type="ECO:0000256" key="5">
    <source>
        <dbReference type="ARBA" id="ARBA00022692"/>
    </source>
</evidence>
<dbReference type="Gene3D" id="1.10.3720.10">
    <property type="entry name" value="MetI-like"/>
    <property type="match status" value="1"/>
</dbReference>
<evidence type="ECO:0000256" key="6">
    <source>
        <dbReference type="ARBA" id="ARBA00022989"/>
    </source>
</evidence>
<dbReference type="PROSITE" id="PS50928">
    <property type="entry name" value="ABC_TM1"/>
    <property type="match status" value="1"/>
</dbReference>
<evidence type="ECO:0000313" key="11">
    <source>
        <dbReference type="EMBL" id="CUO44475.1"/>
    </source>
</evidence>
<comment type="subcellular location">
    <subcellularLocation>
        <location evidence="1 8">Cell membrane</location>
        <topology evidence="1 8">Multi-pass membrane protein</topology>
    </subcellularLocation>
</comment>
<proteinExistence type="inferred from homology"/>
<dbReference type="GO" id="GO:0035435">
    <property type="term" value="P:phosphate ion transmembrane transport"/>
    <property type="evidence" value="ECO:0007669"/>
    <property type="project" value="InterPro"/>
</dbReference>
<keyword evidence="5 8" id="KW-0812">Transmembrane</keyword>
<dbReference type="Proteomes" id="UP000095447">
    <property type="component" value="Unassembled WGS sequence"/>
</dbReference>
<dbReference type="GO" id="GO:0005886">
    <property type="term" value="C:plasma membrane"/>
    <property type="evidence" value="ECO:0007669"/>
    <property type="project" value="UniProtKB-SubCell"/>
</dbReference>
<keyword evidence="4 8" id="KW-1003">Cell membrane</keyword>
<dbReference type="Proteomes" id="UP000095762">
    <property type="component" value="Unassembled WGS sequence"/>
</dbReference>
<protein>
    <recommendedName>
        <fullName evidence="8">Phosphate transport system permease protein PstA</fullName>
    </recommendedName>
</protein>
<evidence type="ECO:0000313" key="14">
    <source>
        <dbReference type="Proteomes" id="UP000095645"/>
    </source>
</evidence>
<evidence type="ECO:0000313" key="12">
    <source>
        <dbReference type="EMBL" id="CUQ14862.1"/>
    </source>
</evidence>
<dbReference type="NCBIfam" id="TIGR00974">
    <property type="entry name" value="3a0107s02c"/>
    <property type="match status" value="1"/>
</dbReference>
<dbReference type="EMBL" id="CYZA01000014">
    <property type="protein sequence ID" value="CUO26359.1"/>
    <property type="molecule type" value="Genomic_DNA"/>
</dbReference>
<feature type="transmembrane region" description="Helical" evidence="8">
    <location>
        <begin position="273"/>
        <end position="295"/>
    </location>
</feature>
<dbReference type="CDD" id="cd06261">
    <property type="entry name" value="TM_PBP2"/>
    <property type="match status" value="1"/>
</dbReference>
<dbReference type="Proteomes" id="UP000095645">
    <property type="component" value="Unassembled WGS sequence"/>
</dbReference>
<evidence type="ECO:0000256" key="8">
    <source>
        <dbReference type="RuleBase" id="RU363043"/>
    </source>
</evidence>
<dbReference type="EMBL" id="CZBP01000016">
    <property type="protein sequence ID" value="CUQ14862.1"/>
    <property type="molecule type" value="Genomic_DNA"/>
</dbReference>
<feature type="transmembrane region" description="Helical" evidence="8">
    <location>
        <begin position="36"/>
        <end position="62"/>
    </location>
</feature>
<reference evidence="13 14" key="1">
    <citation type="submission" date="2015-09" db="EMBL/GenBank/DDBJ databases">
        <authorList>
            <consortium name="Pathogen Informatics"/>
        </authorList>
    </citation>
    <scope>NUCLEOTIDE SEQUENCE [LARGE SCALE GENOMIC DNA]</scope>
    <source>
        <strain evidence="10 13">2789STDY5608838</strain>
        <strain evidence="11 14">2789STDY5834861</strain>
        <strain evidence="12 15">2789STDY5834957</strain>
    </source>
</reference>
<sequence length="301" mass="31897">MQIDTAAAIDLSKEKKQNESSFSDQMKAYIKHPGSGVLALLTLLGAVLTFALLFFLIGYILVKGVPYLSTDLFSLTYNSENLSLLPSLINTFILTVVSLVIAAPLGIFAAIYLVEYAKKGSKLVNVIRITAETLSGIPSIVYGLFGMLFFVTALHWGLSLLSGAFTLVIMILPLIMRTAEEALKSVPDSYREASFGLGAGKLRTIFTIVLPSAVPGILAGVILAIGRVIGETAALIYTAGTVAEVPKNLMGSGRTLALHMYVLSGEGLHMNQASATAVVILAFVLVINFLSGAVAKRIAKG</sequence>
<evidence type="ECO:0000256" key="4">
    <source>
        <dbReference type="ARBA" id="ARBA00022475"/>
    </source>
</evidence>
<comment type="similarity">
    <text evidence="2 8">Belongs to the binding-protein-dependent transport system permease family. CysTW subfamily.</text>
</comment>
<dbReference type="PANTHER" id="PTHR43470:SF3">
    <property type="entry name" value="PHOSPHATE TRANSPORT SYSTEM PERMEASE PROTEIN PSTA-RELATED"/>
    <property type="match status" value="1"/>
</dbReference>
<feature type="transmembrane region" description="Helical" evidence="8">
    <location>
        <begin position="126"/>
        <end position="150"/>
    </location>
</feature>
<dbReference type="InterPro" id="IPR035906">
    <property type="entry name" value="MetI-like_sf"/>
</dbReference>
<keyword evidence="3" id="KW-0813">Transport</keyword>
<evidence type="ECO:0000259" key="9">
    <source>
        <dbReference type="PROSITE" id="PS50928"/>
    </source>
</evidence>
<evidence type="ECO:0000256" key="1">
    <source>
        <dbReference type="ARBA" id="ARBA00004651"/>
    </source>
</evidence>
<organism evidence="11 14">
    <name type="scientific">Blautia obeum</name>
    <dbReference type="NCBI Taxonomy" id="40520"/>
    <lineage>
        <taxon>Bacteria</taxon>
        <taxon>Bacillati</taxon>
        <taxon>Bacillota</taxon>
        <taxon>Clostridia</taxon>
        <taxon>Lachnospirales</taxon>
        <taxon>Lachnospiraceae</taxon>
        <taxon>Blautia</taxon>
    </lineage>
</organism>
<dbReference type="Pfam" id="PF00528">
    <property type="entry name" value="BPD_transp_1"/>
    <property type="match status" value="1"/>
</dbReference>
<feature type="transmembrane region" description="Helical" evidence="8">
    <location>
        <begin position="82"/>
        <end position="114"/>
    </location>
</feature>
<dbReference type="GeneID" id="75080593"/>
<dbReference type="InterPro" id="IPR000515">
    <property type="entry name" value="MetI-like"/>
</dbReference>